<evidence type="ECO:0000256" key="9">
    <source>
        <dbReference type="ARBA" id="ARBA00023136"/>
    </source>
</evidence>
<dbReference type="OrthoDB" id="167398at2759"/>
<accession>A0A6G1FTG8</accession>
<reference evidence="14" key="3">
    <citation type="submission" date="2025-04" db="UniProtKB">
        <authorList>
            <consortium name="RefSeq"/>
        </authorList>
    </citation>
    <scope>IDENTIFICATION</scope>
    <source>
        <strain evidence="14">CBS 781.70</strain>
    </source>
</reference>
<evidence type="ECO:0000259" key="11">
    <source>
        <dbReference type="PROSITE" id="PS51384"/>
    </source>
</evidence>
<evidence type="ECO:0000256" key="5">
    <source>
        <dbReference type="ARBA" id="ARBA00022982"/>
    </source>
</evidence>
<dbReference type="InterPro" id="IPR013130">
    <property type="entry name" value="Fe3_Rdtase_TM_dom"/>
</dbReference>
<dbReference type="PANTHER" id="PTHR32361:SF3">
    <property type="entry name" value="REDUCTASE, PUTATIVE (AFU_ORTHOLOGUE AFUA_6G13750)-RELATED"/>
    <property type="match status" value="1"/>
</dbReference>
<evidence type="ECO:0000313" key="14">
    <source>
        <dbReference type="RefSeq" id="XP_033530613.1"/>
    </source>
</evidence>
<evidence type="ECO:0000313" key="12">
    <source>
        <dbReference type="EMBL" id="KAF1808982.1"/>
    </source>
</evidence>
<dbReference type="Pfam" id="PF08022">
    <property type="entry name" value="FAD_binding_8"/>
    <property type="match status" value="1"/>
</dbReference>
<dbReference type="EMBL" id="ML975177">
    <property type="protein sequence ID" value="KAF1808982.1"/>
    <property type="molecule type" value="Genomic_DNA"/>
</dbReference>
<proteinExistence type="inferred from homology"/>
<protein>
    <recommendedName>
        <fullName evidence="11">FAD-binding FR-type domain-containing protein</fullName>
    </recommendedName>
</protein>
<keyword evidence="3" id="KW-0813">Transport</keyword>
<name>A0A6G1FTG8_9PEZI</name>
<dbReference type="InterPro" id="IPR017927">
    <property type="entry name" value="FAD-bd_FR_type"/>
</dbReference>
<evidence type="ECO:0000256" key="1">
    <source>
        <dbReference type="ARBA" id="ARBA00004141"/>
    </source>
</evidence>
<keyword evidence="6 10" id="KW-1133">Transmembrane helix</keyword>
<dbReference type="RefSeq" id="XP_033530613.1">
    <property type="nucleotide sequence ID" value="XM_033676762.1"/>
</dbReference>
<keyword evidence="7" id="KW-0560">Oxidoreductase</keyword>
<gene>
    <name evidence="12 14" type="ORF">P152DRAFT_404466</name>
</gene>
<feature type="transmembrane region" description="Helical" evidence="10">
    <location>
        <begin position="293"/>
        <end position="312"/>
    </location>
</feature>
<dbReference type="InterPro" id="IPR039261">
    <property type="entry name" value="FNR_nucleotide-bd"/>
</dbReference>
<dbReference type="SFLD" id="SFLDS00052">
    <property type="entry name" value="Ferric_Reductase_Domain"/>
    <property type="match status" value="1"/>
</dbReference>
<dbReference type="InterPro" id="IPR013112">
    <property type="entry name" value="FAD-bd_8"/>
</dbReference>
<dbReference type="PANTHER" id="PTHR32361">
    <property type="entry name" value="FERRIC/CUPRIC REDUCTASE TRANSMEMBRANE COMPONENT"/>
    <property type="match status" value="1"/>
</dbReference>
<dbReference type="Proteomes" id="UP000504638">
    <property type="component" value="Unplaced"/>
</dbReference>
<dbReference type="GO" id="GO:0006879">
    <property type="term" value="P:intracellular iron ion homeostasis"/>
    <property type="evidence" value="ECO:0007669"/>
    <property type="project" value="TreeGrafter"/>
</dbReference>
<dbReference type="GO" id="GO:0005886">
    <property type="term" value="C:plasma membrane"/>
    <property type="evidence" value="ECO:0007669"/>
    <property type="project" value="TreeGrafter"/>
</dbReference>
<dbReference type="GeneID" id="54417332"/>
<evidence type="ECO:0000256" key="2">
    <source>
        <dbReference type="ARBA" id="ARBA00006278"/>
    </source>
</evidence>
<dbReference type="AlphaFoldDB" id="A0A6G1FTG8"/>
<dbReference type="GO" id="GO:0015677">
    <property type="term" value="P:copper ion import"/>
    <property type="evidence" value="ECO:0007669"/>
    <property type="project" value="TreeGrafter"/>
</dbReference>
<keyword evidence="9 10" id="KW-0472">Membrane</keyword>
<keyword evidence="13" id="KW-1185">Reference proteome</keyword>
<dbReference type="InterPro" id="IPR013121">
    <property type="entry name" value="Fe_red_NAD-bd_6"/>
</dbReference>
<evidence type="ECO:0000256" key="6">
    <source>
        <dbReference type="ARBA" id="ARBA00022989"/>
    </source>
</evidence>
<dbReference type="Gene3D" id="3.40.50.80">
    <property type="entry name" value="Nucleotide-binding domain of ferredoxin-NADP reductase (FNR) module"/>
    <property type="match status" value="1"/>
</dbReference>
<dbReference type="Pfam" id="PF08030">
    <property type="entry name" value="NAD_binding_6"/>
    <property type="match status" value="1"/>
</dbReference>
<feature type="transmembrane region" description="Helical" evidence="10">
    <location>
        <begin position="258"/>
        <end position="281"/>
    </location>
</feature>
<evidence type="ECO:0000256" key="4">
    <source>
        <dbReference type="ARBA" id="ARBA00022692"/>
    </source>
</evidence>
<dbReference type="SFLD" id="SFLDG01168">
    <property type="entry name" value="Ferric_reductase_subgroup_(FRE"/>
    <property type="match status" value="1"/>
</dbReference>
<evidence type="ECO:0000256" key="10">
    <source>
        <dbReference type="SAM" id="Phobius"/>
    </source>
</evidence>
<evidence type="ECO:0000256" key="7">
    <source>
        <dbReference type="ARBA" id="ARBA00023002"/>
    </source>
</evidence>
<dbReference type="InterPro" id="IPR051410">
    <property type="entry name" value="Ferric/Cupric_Reductase"/>
</dbReference>
<organism evidence="12">
    <name type="scientific">Eremomyces bilateralis CBS 781.70</name>
    <dbReference type="NCBI Taxonomy" id="1392243"/>
    <lineage>
        <taxon>Eukaryota</taxon>
        <taxon>Fungi</taxon>
        <taxon>Dikarya</taxon>
        <taxon>Ascomycota</taxon>
        <taxon>Pezizomycotina</taxon>
        <taxon>Dothideomycetes</taxon>
        <taxon>Dothideomycetes incertae sedis</taxon>
        <taxon>Eremomycetales</taxon>
        <taxon>Eremomycetaceae</taxon>
        <taxon>Eremomyces</taxon>
    </lineage>
</organism>
<keyword evidence="8" id="KW-0406">Ion transport</keyword>
<sequence>MSPSLGLQARHIQDMMGVDESNLEKHWGYADRVVPCTNDPGSCEYLDAIYHAHDLSMLYSFIMWGVIGAIALIWVVLRILQPHRKKGSENSEANSGRLAQSGLYRAKRTIGAFGRKWLLPESFVSFFGHVSRLQLVILGVILTYLLIFSFAGLVYKTWVTPIKNSTEKNTRVTMGAFSDRIGVIAYGLTPLVVILSTRESVLSLLTGVPYQSFTFLHRWTGRVIFIQSFVHTLIWTVIEGKLYRPQPTVFQEWIKQPYMIFGCFAMLLITFLFIFSCSWAIRLTGYEFFRKTHYIVAALYIGMCWGHWAQLYCWMVPSLALMALDRAIRLIRVALIHRGGRDPLAKLSFKPAQASVRLFASAYDPTDAVVRLDFHQPQQPWSPGEHFYLTFPALSIWQAHPLTTSSLPVLGDGRGIKHTYIIRACKGETARLAALASPLVLSVDMDHGPSDIKIDATTETPTVMTPVLLCGPYGHAPLGPSLASPPSSDRPTNLLAVAGGTGISFCLPIVLDAVAHQKCAMVELVWMVRRKEDIAWVAPELRELAERAAAASGVSLRVRVIATREKTTSEVLKDEVTITAVENNIVEKEIERASSSSDSEVTKAAGALDHRHPLSQELVNGFLNRVATGRTMVVASGPVGLGRDMKDAVAARNNPVRVWKGDESGDVEFVWDERLTL</sequence>
<keyword evidence="5" id="KW-0249">Electron transport</keyword>
<feature type="transmembrane region" description="Helical" evidence="10">
    <location>
        <begin position="135"/>
        <end position="155"/>
    </location>
</feature>
<dbReference type="SUPFAM" id="SSF52343">
    <property type="entry name" value="Ferredoxin reductase-like, C-terminal NADP-linked domain"/>
    <property type="match status" value="1"/>
</dbReference>
<reference evidence="12 14" key="1">
    <citation type="submission" date="2020-01" db="EMBL/GenBank/DDBJ databases">
        <authorList>
            <consortium name="DOE Joint Genome Institute"/>
            <person name="Haridas S."/>
            <person name="Albert R."/>
            <person name="Binder M."/>
            <person name="Bloem J."/>
            <person name="Labutti K."/>
            <person name="Salamov A."/>
            <person name="Andreopoulos B."/>
            <person name="Baker S.E."/>
            <person name="Barry K."/>
            <person name="Bills G."/>
            <person name="Bluhm B.H."/>
            <person name="Cannon C."/>
            <person name="Castanera R."/>
            <person name="Culley D.E."/>
            <person name="Daum C."/>
            <person name="Ezra D."/>
            <person name="Gonzalez J.B."/>
            <person name="Henrissat B."/>
            <person name="Kuo A."/>
            <person name="Liang C."/>
            <person name="Lipzen A."/>
            <person name="Lutzoni F."/>
            <person name="Magnuson J."/>
            <person name="Mondo S."/>
            <person name="Nolan M."/>
            <person name="Ohm R."/>
            <person name="Pangilinan J."/>
            <person name="Park H.-J."/>
            <person name="Ramirez L."/>
            <person name="Alfaro M."/>
            <person name="Sun H."/>
            <person name="Tritt A."/>
            <person name="Yoshinaga Y."/>
            <person name="Zwiers L.-H."/>
            <person name="Turgeon B.G."/>
            <person name="Goodwin S.B."/>
            <person name="Spatafora J.W."/>
            <person name="Crous P.W."/>
            <person name="Grigoriev I.V."/>
        </authorList>
    </citation>
    <scope>NUCLEOTIDE SEQUENCE</scope>
    <source>
        <strain evidence="12 14">CBS 781.70</strain>
    </source>
</reference>
<comment type="subcellular location">
    <subcellularLocation>
        <location evidence="1">Membrane</location>
        <topology evidence="1">Multi-pass membrane protein</topology>
    </subcellularLocation>
</comment>
<dbReference type="GO" id="GO:0000293">
    <property type="term" value="F:ferric-chelate reductase activity"/>
    <property type="evidence" value="ECO:0007669"/>
    <property type="project" value="UniProtKB-ARBA"/>
</dbReference>
<feature type="transmembrane region" description="Helical" evidence="10">
    <location>
        <begin position="57"/>
        <end position="77"/>
    </location>
</feature>
<feature type="domain" description="FAD-binding FR-type" evidence="11">
    <location>
        <begin position="323"/>
        <end position="479"/>
    </location>
</feature>
<evidence type="ECO:0000313" key="13">
    <source>
        <dbReference type="Proteomes" id="UP000504638"/>
    </source>
</evidence>
<dbReference type="Pfam" id="PF01794">
    <property type="entry name" value="Ferric_reduct"/>
    <property type="match status" value="1"/>
</dbReference>
<evidence type="ECO:0000256" key="3">
    <source>
        <dbReference type="ARBA" id="ARBA00022448"/>
    </source>
</evidence>
<dbReference type="GO" id="GO:0006826">
    <property type="term" value="P:iron ion transport"/>
    <property type="evidence" value="ECO:0007669"/>
    <property type="project" value="TreeGrafter"/>
</dbReference>
<feature type="transmembrane region" description="Helical" evidence="10">
    <location>
        <begin position="183"/>
        <end position="207"/>
    </location>
</feature>
<evidence type="ECO:0000256" key="8">
    <source>
        <dbReference type="ARBA" id="ARBA00023065"/>
    </source>
</evidence>
<keyword evidence="4 10" id="KW-0812">Transmembrane</keyword>
<comment type="similarity">
    <text evidence="2">Belongs to the ferric reductase (FRE) family.</text>
</comment>
<reference evidence="14" key="2">
    <citation type="submission" date="2020-04" db="EMBL/GenBank/DDBJ databases">
        <authorList>
            <consortium name="NCBI Genome Project"/>
        </authorList>
    </citation>
    <scope>NUCLEOTIDE SEQUENCE</scope>
    <source>
        <strain evidence="14">CBS 781.70</strain>
    </source>
</reference>
<dbReference type="PROSITE" id="PS51384">
    <property type="entry name" value="FAD_FR"/>
    <property type="match status" value="1"/>
</dbReference>
<dbReference type="CDD" id="cd06186">
    <property type="entry name" value="NOX_Duox_like_FAD_NADP"/>
    <property type="match status" value="1"/>
</dbReference>